<gene>
    <name evidence="1" type="ORF">RDB_LOCUS148155</name>
</gene>
<reference evidence="1" key="1">
    <citation type="submission" date="2021-01" db="EMBL/GenBank/DDBJ databases">
        <authorList>
            <person name="Kaushik A."/>
        </authorList>
    </citation>
    <scope>NUCLEOTIDE SEQUENCE</scope>
    <source>
        <strain evidence="1">AG1-1C</strain>
    </source>
</reference>
<dbReference type="Proteomes" id="UP000663846">
    <property type="component" value="Unassembled WGS sequence"/>
</dbReference>
<dbReference type="AlphaFoldDB" id="A0A8H3BCD4"/>
<protein>
    <submittedName>
        <fullName evidence="1">Uncharacterized protein</fullName>
    </submittedName>
</protein>
<organism evidence="1 2">
    <name type="scientific">Rhizoctonia solani</name>
    <dbReference type="NCBI Taxonomy" id="456999"/>
    <lineage>
        <taxon>Eukaryota</taxon>
        <taxon>Fungi</taxon>
        <taxon>Dikarya</taxon>
        <taxon>Basidiomycota</taxon>
        <taxon>Agaricomycotina</taxon>
        <taxon>Agaricomycetes</taxon>
        <taxon>Cantharellales</taxon>
        <taxon>Ceratobasidiaceae</taxon>
        <taxon>Rhizoctonia</taxon>
    </lineage>
</organism>
<sequence>MTGSDTVYAGPLDYEPLTEKELAILLAIPHGAEKTPNMTIFRFPLGPEPALGWVDVTFNEARSIIASLAIEWKAKLSNRAEGPTVGPGMVHNSIPVGLIAYTVDSNIPWPEPQRPDPAIIIHSTGSTAEAKLLRFSLYFYTLSLPDTAHIGNTVLDRRPCLMFSPPHWQNFNLSFIIRLAAGIPMTFAHILDISKFPSSHFIGWAKGLDIGAVVCSARFIRDALISGSQENINFLQEMYNITVGGSALDETTTTLIEKYKLKFVNIFGCSELGGLLLARRPPYTHLRLFPGSSPLVLPVSNAEPDGSRQVQFWYSCSNSPPVAHLHAKGGVPLRFEPFPGEGPHKGEQAVRWDDIFKEINSR</sequence>
<accession>A0A8H3BCD4</accession>
<dbReference type="EMBL" id="CAJMWS010000585">
    <property type="protein sequence ID" value="CAE6452836.1"/>
    <property type="molecule type" value="Genomic_DNA"/>
</dbReference>
<dbReference type="Gene3D" id="3.40.50.12780">
    <property type="entry name" value="N-terminal domain of ligase-like"/>
    <property type="match status" value="1"/>
</dbReference>
<dbReference type="SUPFAM" id="SSF56801">
    <property type="entry name" value="Acetyl-CoA synthetase-like"/>
    <property type="match status" value="1"/>
</dbReference>
<comment type="caution">
    <text evidence="1">The sequence shown here is derived from an EMBL/GenBank/DDBJ whole genome shotgun (WGS) entry which is preliminary data.</text>
</comment>
<evidence type="ECO:0000313" key="1">
    <source>
        <dbReference type="EMBL" id="CAE6452836.1"/>
    </source>
</evidence>
<evidence type="ECO:0000313" key="2">
    <source>
        <dbReference type="Proteomes" id="UP000663846"/>
    </source>
</evidence>
<proteinExistence type="predicted"/>
<dbReference type="InterPro" id="IPR042099">
    <property type="entry name" value="ANL_N_sf"/>
</dbReference>
<name>A0A8H3BCD4_9AGAM</name>